<name>A0A0C1ZEK8_9BACT</name>
<gene>
    <name evidence="1" type="ORF">DB30_04981</name>
</gene>
<evidence type="ECO:0000313" key="2">
    <source>
        <dbReference type="Proteomes" id="UP000031599"/>
    </source>
</evidence>
<organism evidence="1 2">
    <name type="scientific">Enhygromyxa salina</name>
    <dbReference type="NCBI Taxonomy" id="215803"/>
    <lineage>
        <taxon>Bacteria</taxon>
        <taxon>Pseudomonadati</taxon>
        <taxon>Myxococcota</taxon>
        <taxon>Polyangia</taxon>
        <taxon>Nannocystales</taxon>
        <taxon>Nannocystaceae</taxon>
        <taxon>Enhygromyxa</taxon>
    </lineage>
</organism>
<dbReference type="Proteomes" id="UP000031599">
    <property type="component" value="Unassembled WGS sequence"/>
</dbReference>
<evidence type="ECO:0000313" key="1">
    <source>
        <dbReference type="EMBL" id="KIG16109.1"/>
    </source>
</evidence>
<reference evidence="1 2" key="1">
    <citation type="submission" date="2014-12" db="EMBL/GenBank/DDBJ databases">
        <title>Genome assembly of Enhygromyxa salina DSM 15201.</title>
        <authorList>
            <person name="Sharma G."/>
            <person name="Subramanian S."/>
        </authorList>
    </citation>
    <scope>NUCLEOTIDE SEQUENCE [LARGE SCALE GENOMIC DNA]</scope>
    <source>
        <strain evidence="1 2">DSM 15201</strain>
    </source>
</reference>
<accession>A0A0C1ZEK8</accession>
<comment type="caution">
    <text evidence="1">The sequence shown here is derived from an EMBL/GenBank/DDBJ whole genome shotgun (WGS) entry which is preliminary data.</text>
</comment>
<sequence length="134" mass="14425">MAGCGSDASRAANTLEKLCKAQCDCPDSMEIWNEVKNCKKSCEGYSLYLEAIIADETYTEPCGDFGRILGDLKKCATRGCGDERDICVGLAVDELRTCWPDFYADGDDSAAALTQQLMTPIPGAIDAQTLHSAL</sequence>
<dbReference type="AlphaFoldDB" id="A0A0C1ZEK8"/>
<protein>
    <submittedName>
        <fullName evidence="1">Uncharacterized protein</fullName>
    </submittedName>
</protein>
<dbReference type="EMBL" id="JMCC02000043">
    <property type="protein sequence ID" value="KIG16109.1"/>
    <property type="molecule type" value="Genomic_DNA"/>
</dbReference>
<proteinExistence type="predicted"/>